<gene>
    <name evidence="2" type="ORF">BI375_23650</name>
</gene>
<protein>
    <submittedName>
        <fullName evidence="2">Uncharacterized protein</fullName>
    </submittedName>
</protein>
<comment type="caution">
    <text evidence="2">The sequence shown here is derived from an EMBL/GenBank/DDBJ whole genome shotgun (WGS) entry which is preliminary data.</text>
</comment>
<feature type="transmembrane region" description="Helical" evidence="1">
    <location>
        <begin position="47"/>
        <end position="67"/>
    </location>
</feature>
<proteinExistence type="predicted"/>
<evidence type="ECO:0000256" key="1">
    <source>
        <dbReference type="SAM" id="Phobius"/>
    </source>
</evidence>
<keyword evidence="1" id="KW-1133">Transmembrane helix</keyword>
<name>A0ABX3D3R5_9VIBR</name>
<keyword evidence="3" id="KW-1185">Reference proteome</keyword>
<keyword evidence="1" id="KW-0472">Membrane</keyword>
<reference evidence="2 3" key="1">
    <citation type="submission" date="2016-09" db="EMBL/GenBank/DDBJ databases">
        <title>Isolation, identification and antibiotic sensitivity analysis of bacterial pathogen from juvenile Hippocampus erectus with tail-rotted disease.</title>
        <authorList>
            <person name="Yang Q."/>
        </authorList>
    </citation>
    <scope>NUCLEOTIDE SEQUENCE [LARGE SCALE GENOMIC DNA]</scope>
    <source>
        <strain evidence="2 3">HM-10</strain>
    </source>
</reference>
<organism evidence="2 3">
    <name type="scientific">Vibrio rotiferianus</name>
    <dbReference type="NCBI Taxonomy" id="190895"/>
    <lineage>
        <taxon>Bacteria</taxon>
        <taxon>Pseudomonadati</taxon>
        <taxon>Pseudomonadota</taxon>
        <taxon>Gammaproteobacteria</taxon>
        <taxon>Vibrionales</taxon>
        <taxon>Vibrionaceae</taxon>
        <taxon>Vibrio</taxon>
    </lineage>
</organism>
<keyword evidence="1" id="KW-0812">Transmembrane</keyword>
<feature type="transmembrane region" description="Helical" evidence="1">
    <location>
        <begin position="12"/>
        <end position="35"/>
    </location>
</feature>
<evidence type="ECO:0000313" key="3">
    <source>
        <dbReference type="Proteomes" id="UP000180133"/>
    </source>
</evidence>
<dbReference type="EMBL" id="MKFT01000044">
    <property type="protein sequence ID" value="OHY89450.1"/>
    <property type="molecule type" value="Genomic_DNA"/>
</dbReference>
<sequence length="207" mass="22587">MASDTPFKHKDTTILIIEALLAISAFVATIVAVFSNKETSINSDGKLNRFAAVSVILAVVVLAASLFKAYSNLIATESLNNDLASATEELLSIERLVFDETVRFGGGNELIWDGPDRIPGGSTVRILGYPMELNFYYGGRSTIVVPESATTPRFVYIHGSPGSVAYDWAIAVKDEPESKRFFEMGNVSVYSTYELGEWKSSRDVVAK</sequence>
<accession>A0ABX3D3R5</accession>
<dbReference type="Proteomes" id="UP000180133">
    <property type="component" value="Unassembled WGS sequence"/>
</dbReference>
<evidence type="ECO:0000313" key="2">
    <source>
        <dbReference type="EMBL" id="OHY89450.1"/>
    </source>
</evidence>